<gene>
    <name evidence="2" type="ORF">LPLAT_LOCUS9988</name>
</gene>
<protein>
    <submittedName>
        <fullName evidence="2">Uncharacterized protein</fullName>
    </submittedName>
</protein>
<name>A0AAV2NXN4_9HYME</name>
<dbReference type="AlphaFoldDB" id="A0AAV2NXN4"/>
<dbReference type="Proteomes" id="UP001497644">
    <property type="component" value="Chromosome 5"/>
</dbReference>
<organism evidence="2 3">
    <name type="scientific">Lasius platythorax</name>
    <dbReference type="NCBI Taxonomy" id="488582"/>
    <lineage>
        <taxon>Eukaryota</taxon>
        <taxon>Metazoa</taxon>
        <taxon>Ecdysozoa</taxon>
        <taxon>Arthropoda</taxon>
        <taxon>Hexapoda</taxon>
        <taxon>Insecta</taxon>
        <taxon>Pterygota</taxon>
        <taxon>Neoptera</taxon>
        <taxon>Endopterygota</taxon>
        <taxon>Hymenoptera</taxon>
        <taxon>Apocrita</taxon>
        <taxon>Aculeata</taxon>
        <taxon>Formicoidea</taxon>
        <taxon>Formicidae</taxon>
        <taxon>Formicinae</taxon>
        <taxon>Lasius</taxon>
        <taxon>Lasius</taxon>
    </lineage>
</organism>
<keyword evidence="3" id="KW-1185">Reference proteome</keyword>
<feature type="region of interest" description="Disordered" evidence="1">
    <location>
        <begin position="20"/>
        <end position="75"/>
    </location>
</feature>
<sequence>MNSASQIYFTNVRFRFAGANWKGEDNGDPSARLKDHYGQSRIGDPNADRTRNPRRSRGTKQKVIADRGFLVNSNE</sequence>
<evidence type="ECO:0000313" key="2">
    <source>
        <dbReference type="EMBL" id="CAL1684341.1"/>
    </source>
</evidence>
<reference evidence="2" key="1">
    <citation type="submission" date="2024-04" db="EMBL/GenBank/DDBJ databases">
        <authorList>
            <consortium name="Molecular Ecology Group"/>
        </authorList>
    </citation>
    <scope>NUCLEOTIDE SEQUENCE</scope>
</reference>
<accession>A0AAV2NXN4</accession>
<proteinExistence type="predicted"/>
<evidence type="ECO:0000256" key="1">
    <source>
        <dbReference type="SAM" id="MobiDB-lite"/>
    </source>
</evidence>
<evidence type="ECO:0000313" key="3">
    <source>
        <dbReference type="Proteomes" id="UP001497644"/>
    </source>
</evidence>
<dbReference type="EMBL" id="OZ034828">
    <property type="protein sequence ID" value="CAL1684341.1"/>
    <property type="molecule type" value="Genomic_DNA"/>
</dbReference>